<evidence type="ECO:0000256" key="1">
    <source>
        <dbReference type="SAM" id="MobiDB-lite"/>
    </source>
</evidence>
<dbReference type="Gene3D" id="3.30.710.10">
    <property type="entry name" value="Potassium Channel Kv1.1, Chain A"/>
    <property type="match status" value="1"/>
</dbReference>
<feature type="compositionally biased region" description="Basic and acidic residues" evidence="1">
    <location>
        <begin position="234"/>
        <end position="247"/>
    </location>
</feature>
<dbReference type="SUPFAM" id="SSF54695">
    <property type="entry name" value="POZ domain"/>
    <property type="match status" value="1"/>
</dbReference>
<feature type="domain" description="BTB" evidence="2">
    <location>
        <begin position="14"/>
        <end position="83"/>
    </location>
</feature>
<protein>
    <recommendedName>
        <fullName evidence="2">BTB domain-containing protein</fullName>
    </recommendedName>
</protein>
<proteinExistence type="predicted"/>
<accession>A0A4Y9YH73</accession>
<sequence>MSPTKHDRFYFDDGNVIFLVEETLFNIHRYLLKRDSPVFQDMFSMHSDEGRSDDSPILIEGTKSTDFACFLACLYPSSFGEVDEMHPEEWAAVLDLAIKWQFLGVRKLAVKQMASLTVDSPTLALQIATARKHHIDSWYLDAVVKMCERSRPISPEEGERLGLLETIRISAMRQKLHSRDERFSDVCPVAETATDLRRDNIDIVTPCIMAMPPSTETHQSRSEKSQSYRGVQGYEDKRREEQPAAKEVKKKCK</sequence>
<dbReference type="Pfam" id="PF00651">
    <property type="entry name" value="BTB"/>
    <property type="match status" value="1"/>
</dbReference>
<evidence type="ECO:0000313" key="3">
    <source>
        <dbReference type="EMBL" id="TFY61350.1"/>
    </source>
</evidence>
<dbReference type="AlphaFoldDB" id="A0A4Y9YH73"/>
<dbReference type="SMART" id="SM00225">
    <property type="entry name" value="BTB"/>
    <property type="match status" value="1"/>
</dbReference>
<dbReference type="STRING" id="34475.A0A4Y9YH73"/>
<feature type="region of interest" description="Disordered" evidence="1">
    <location>
        <begin position="210"/>
        <end position="253"/>
    </location>
</feature>
<dbReference type="PROSITE" id="PS50097">
    <property type="entry name" value="BTB"/>
    <property type="match status" value="1"/>
</dbReference>
<dbReference type="CDD" id="cd18186">
    <property type="entry name" value="BTB_POZ_ZBTB_KLHL-like"/>
    <property type="match status" value="1"/>
</dbReference>
<comment type="caution">
    <text evidence="3">The sequence shown here is derived from an EMBL/GenBank/DDBJ whole genome shotgun (WGS) entry which is preliminary data.</text>
</comment>
<gene>
    <name evidence="3" type="ORF">EVJ58_g4557</name>
</gene>
<name>A0A4Y9YH73_9APHY</name>
<dbReference type="InterPro" id="IPR000210">
    <property type="entry name" value="BTB/POZ_dom"/>
</dbReference>
<dbReference type="Proteomes" id="UP000298390">
    <property type="component" value="Unassembled WGS sequence"/>
</dbReference>
<evidence type="ECO:0000313" key="4">
    <source>
        <dbReference type="Proteomes" id="UP000298390"/>
    </source>
</evidence>
<organism evidence="3 4">
    <name type="scientific">Rhodofomes roseus</name>
    <dbReference type="NCBI Taxonomy" id="34475"/>
    <lineage>
        <taxon>Eukaryota</taxon>
        <taxon>Fungi</taxon>
        <taxon>Dikarya</taxon>
        <taxon>Basidiomycota</taxon>
        <taxon>Agaricomycotina</taxon>
        <taxon>Agaricomycetes</taxon>
        <taxon>Polyporales</taxon>
        <taxon>Rhodofomes</taxon>
    </lineage>
</organism>
<dbReference type="EMBL" id="SEKV01000211">
    <property type="protein sequence ID" value="TFY61350.1"/>
    <property type="molecule type" value="Genomic_DNA"/>
</dbReference>
<dbReference type="InterPro" id="IPR011333">
    <property type="entry name" value="SKP1/BTB/POZ_sf"/>
</dbReference>
<reference evidence="3 4" key="1">
    <citation type="submission" date="2019-01" db="EMBL/GenBank/DDBJ databases">
        <title>Genome sequencing of the rare red list fungi Fomitopsis rosea.</title>
        <authorList>
            <person name="Buettner E."/>
            <person name="Kellner H."/>
        </authorList>
    </citation>
    <scope>NUCLEOTIDE SEQUENCE [LARGE SCALE GENOMIC DNA]</scope>
    <source>
        <strain evidence="3 4">DSM 105464</strain>
    </source>
</reference>
<evidence type="ECO:0000259" key="2">
    <source>
        <dbReference type="PROSITE" id="PS50097"/>
    </source>
</evidence>